<keyword evidence="3" id="KW-1185">Reference proteome</keyword>
<dbReference type="GO" id="GO:0000932">
    <property type="term" value="C:P-body"/>
    <property type="evidence" value="ECO:0007669"/>
    <property type="project" value="TreeGrafter"/>
</dbReference>
<feature type="domain" description="CCR4-NOT transcription complex subunit 1 CAF1-binding" evidence="1">
    <location>
        <begin position="44"/>
        <end position="101"/>
    </location>
</feature>
<dbReference type="PANTHER" id="PTHR13162:SF8">
    <property type="entry name" value="CCR4-NOT TRANSCRIPTION COMPLEX SUBUNIT 1"/>
    <property type="match status" value="1"/>
</dbReference>
<proteinExistence type="predicted"/>
<sequence length="105" mass="11898">MVWIQSTSKLTTSRNDWDLKIGHTDVFLVLIKRIVSGSVKGSELIKSSSEERSRSLLKNLGSWLGKITIGRNQVLRAREIDPKTLIIEVFFCSRASFEAVISLYK</sequence>
<reference evidence="2" key="1">
    <citation type="submission" date="2023-02" db="EMBL/GenBank/DDBJ databases">
        <title>Genome of toxic invasive species Heracleum sosnowskyi carries increased number of genes despite the absence of recent whole-genome duplications.</title>
        <authorList>
            <person name="Schelkunov M."/>
            <person name="Shtratnikova V."/>
            <person name="Makarenko M."/>
            <person name="Klepikova A."/>
            <person name="Omelchenko D."/>
            <person name="Novikova G."/>
            <person name="Obukhova E."/>
            <person name="Bogdanov V."/>
            <person name="Penin A."/>
            <person name="Logacheva M."/>
        </authorList>
    </citation>
    <scope>NUCLEOTIDE SEQUENCE</scope>
    <source>
        <strain evidence="2">Hsosn_3</strain>
        <tissue evidence="2">Leaf</tissue>
    </source>
</reference>
<dbReference type="Pfam" id="PF16415">
    <property type="entry name" value="CNOT1_CAF1_bind"/>
    <property type="match status" value="1"/>
</dbReference>
<dbReference type="GO" id="GO:0017148">
    <property type="term" value="P:negative regulation of translation"/>
    <property type="evidence" value="ECO:0007669"/>
    <property type="project" value="InterPro"/>
</dbReference>
<gene>
    <name evidence="2" type="ORF">POM88_001750</name>
</gene>
<comment type="caution">
    <text evidence="2">The sequence shown here is derived from an EMBL/GenBank/DDBJ whole genome shotgun (WGS) entry which is preliminary data.</text>
</comment>
<dbReference type="Gene3D" id="1.25.40.180">
    <property type="match status" value="1"/>
</dbReference>
<dbReference type="AlphaFoldDB" id="A0AAD8JGT1"/>
<dbReference type="GO" id="GO:0060090">
    <property type="term" value="F:molecular adaptor activity"/>
    <property type="evidence" value="ECO:0007669"/>
    <property type="project" value="TreeGrafter"/>
</dbReference>
<accession>A0AAD8JGT1</accession>
<dbReference type="Proteomes" id="UP001237642">
    <property type="component" value="Unassembled WGS sequence"/>
</dbReference>
<dbReference type="PANTHER" id="PTHR13162">
    <property type="entry name" value="CCR4-NOT TRANSCRIPTION COMPLEX"/>
    <property type="match status" value="1"/>
</dbReference>
<name>A0AAD8JGT1_9APIA</name>
<evidence type="ECO:0000259" key="1">
    <source>
        <dbReference type="Pfam" id="PF16415"/>
    </source>
</evidence>
<evidence type="ECO:0000313" key="2">
    <source>
        <dbReference type="EMBL" id="KAK1402145.1"/>
    </source>
</evidence>
<dbReference type="EMBL" id="JAUIZM010000001">
    <property type="protein sequence ID" value="KAK1402145.1"/>
    <property type="molecule type" value="Genomic_DNA"/>
</dbReference>
<dbReference type="InterPro" id="IPR032191">
    <property type="entry name" value="CNOT1_CAF1_bind"/>
</dbReference>
<dbReference type="GO" id="GO:0000288">
    <property type="term" value="P:nuclear-transcribed mRNA catabolic process, deadenylation-dependent decay"/>
    <property type="evidence" value="ECO:0007669"/>
    <property type="project" value="TreeGrafter"/>
</dbReference>
<reference evidence="2" key="2">
    <citation type="submission" date="2023-05" db="EMBL/GenBank/DDBJ databases">
        <authorList>
            <person name="Schelkunov M.I."/>
        </authorList>
    </citation>
    <scope>NUCLEOTIDE SEQUENCE</scope>
    <source>
        <strain evidence="2">Hsosn_3</strain>
        <tissue evidence="2">Leaf</tissue>
    </source>
</reference>
<organism evidence="2 3">
    <name type="scientific">Heracleum sosnowskyi</name>
    <dbReference type="NCBI Taxonomy" id="360622"/>
    <lineage>
        <taxon>Eukaryota</taxon>
        <taxon>Viridiplantae</taxon>
        <taxon>Streptophyta</taxon>
        <taxon>Embryophyta</taxon>
        <taxon>Tracheophyta</taxon>
        <taxon>Spermatophyta</taxon>
        <taxon>Magnoliopsida</taxon>
        <taxon>eudicotyledons</taxon>
        <taxon>Gunneridae</taxon>
        <taxon>Pentapetalae</taxon>
        <taxon>asterids</taxon>
        <taxon>campanulids</taxon>
        <taxon>Apiales</taxon>
        <taxon>Apiaceae</taxon>
        <taxon>Apioideae</taxon>
        <taxon>apioid superclade</taxon>
        <taxon>Tordylieae</taxon>
        <taxon>Tordyliinae</taxon>
        <taxon>Heracleum</taxon>
    </lineage>
</organism>
<protein>
    <recommendedName>
        <fullName evidence="1">CCR4-NOT transcription complex subunit 1 CAF1-binding domain-containing protein</fullName>
    </recommendedName>
</protein>
<dbReference type="GO" id="GO:0030015">
    <property type="term" value="C:CCR4-NOT core complex"/>
    <property type="evidence" value="ECO:0007669"/>
    <property type="project" value="InterPro"/>
</dbReference>
<evidence type="ECO:0000313" key="3">
    <source>
        <dbReference type="Proteomes" id="UP001237642"/>
    </source>
</evidence>
<dbReference type="InterPro" id="IPR040398">
    <property type="entry name" value="Not1"/>
</dbReference>